<dbReference type="AlphaFoldDB" id="A0AAE9YQ81"/>
<name>A0AAE9YQ81_9GAMM</name>
<dbReference type="Proteomes" id="UP000032568">
    <property type="component" value="Chromosome"/>
</dbReference>
<evidence type="ECO:0000313" key="2">
    <source>
        <dbReference type="Proteomes" id="UP000032568"/>
    </source>
</evidence>
<evidence type="ECO:0000313" key="1">
    <source>
        <dbReference type="EMBL" id="WDD97556.1"/>
    </source>
</evidence>
<dbReference type="EMBL" id="CP059735">
    <property type="protein sequence ID" value="WDD97556.1"/>
    <property type="molecule type" value="Genomic_DNA"/>
</dbReference>
<reference evidence="1 2" key="1">
    <citation type="journal article" date="2015" name="Genome Announc.">
        <title>Draft Genome Sequences of Marine Isolates of Thalassomonas viridans and Thalassomonas actiniarum.</title>
        <authorList>
            <person name="Olonade I."/>
            <person name="van Zyl L.J."/>
            <person name="Trindade M."/>
        </authorList>
    </citation>
    <scope>NUCLEOTIDE SEQUENCE [LARGE SCALE GENOMIC DNA]</scope>
    <source>
        <strain evidence="1 2">A5K-106</strain>
    </source>
</reference>
<accession>A0AAE9YQ81</accession>
<dbReference type="KEGG" id="tact:SG35_019860"/>
<organism evidence="1 2">
    <name type="scientific">Thalassomonas actiniarum</name>
    <dbReference type="NCBI Taxonomy" id="485447"/>
    <lineage>
        <taxon>Bacteria</taxon>
        <taxon>Pseudomonadati</taxon>
        <taxon>Pseudomonadota</taxon>
        <taxon>Gammaproteobacteria</taxon>
        <taxon>Alteromonadales</taxon>
        <taxon>Colwelliaceae</taxon>
        <taxon>Thalassomonas</taxon>
    </lineage>
</organism>
<keyword evidence="2" id="KW-1185">Reference proteome</keyword>
<reference evidence="1 2" key="2">
    <citation type="journal article" date="2022" name="Mar. Drugs">
        <title>Bioassay-Guided Fractionation Leads to the Detection of Cholic Acid Generated by the Rare Thalassomonas sp.</title>
        <authorList>
            <person name="Pheiffer F."/>
            <person name="Schneider Y.K."/>
            <person name="Hansen E.H."/>
            <person name="Andersen J.H."/>
            <person name="Isaksson J."/>
            <person name="Busche T."/>
            <person name="R C."/>
            <person name="Kalinowski J."/>
            <person name="Zyl L.V."/>
            <person name="Trindade M."/>
        </authorList>
    </citation>
    <scope>NUCLEOTIDE SEQUENCE [LARGE SCALE GENOMIC DNA]</scope>
    <source>
        <strain evidence="1 2">A5K-106</strain>
    </source>
</reference>
<gene>
    <name evidence="1" type="ORF">SG35_019860</name>
</gene>
<sequence length="88" mass="9832">MPWAELASYRFTGNKSRLANVYLPLVKYRESFKKIYHAPSGLCLTDKAAMDDSPHNTQMLAAINVAAEMVIFNRQLAQIATIICSNTP</sequence>
<protein>
    <submittedName>
        <fullName evidence="1">Uncharacterized protein</fullName>
    </submittedName>
</protein>
<dbReference type="RefSeq" id="WP_044835133.1">
    <property type="nucleotide sequence ID" value="NZ_CP059735.1"/>
</dbReference>
<proteinExistence type="predicted"/>